<sequence length="712" mass="79428">MLFASSFVAEIPGMPNISEFRAVRVLRPLRSLSAFPGMRRLITALLNAIPALQSVVALQMFAFLIFGILGIQLFGGRMGHVSKLNWGFTTYDHLGRALLTIFQSVTEEGWTLIMYMTMDASHPVVGACFAIALIIFASYFVMNLTIAVISEEFKADKPVRRAVGRKSSLTMWGVHKKLLLTSSHAQPPSFLHCIVTHRYFSNVAMAFVFANTVTLSLDHYPMSRSMEVHLEMTHFVFLCVFVVELLLKLAGLGMRQFLCDRFNIFDAVVVVSDLIEVAALQPSFLASDHDLNSSGARAISILRAFRLFRVFRLARRWKSLRDLLGMITKAVASIGNFAVLLFLFLYIFALMGMQFFANTMRFDDHGYPTPHNVDAFWNGTVPRSNFDTLPWSIATVFQVVTGDNWSAVLYDAIRGNGMFASVYFIVLVVLGDFVLMNLFLALLLDNFATRSDSSASEGPSKKPIKLTKRRSKISPIEANKQRIIRRMAVTRTGSSDVHWQSPRDDRLNASRDDLSSVSSQRQMSEAQLQRHAPNRVQLIHQQDAGSSASHDGLQSYEKTGPPSLPEEDSSRLKRDNLHFTTLKLQTRQGKSLYLFGPTSKIRRWASQLSAHPTFESVMFAFIAASSIVLALENPLHDPDSLLAIVLLTLDKVFAVVFLFEMAIKVVSLGLVMNDGAYLRSPWHVIDAFVAISSTVVLFAQVSTANGSIKALL</sequence>
<comment type="caution">
    <text evidence="16">The sequence shown here is derived from an EMBL/GenBank/DDBJ whole genome shotgun (WGS) entry which is preliminary data.</text>
</comment>
<evidence type="ECO:0000256" key="9">
    <source>
        <dbReference type="ARBA" id="ARBA00023065"/>
    </source>
</evidence>
<keyword evidence="5 14" id="KW-0812">Transmembrane</keyword>
<feature type="transmembrane region" description="Helical" evidence="14">
    <location>
        <begin position="684"/>
        <end position="702"/>
    </location>
</feature>
<feature type="region of interest" description="Disordered" evidence="13">
    <location>
        <begin position="493"/>
        <end position="571"/>
    </location>
</feature>
<comment type="subcellular location">
    <subcellularLocation>
        <location evidence="1">Membrane</location>
        <topology evidence="1">Multi-pass membrane protein</topology>
    </subcellularLocation>
</comment>
<feature type="region of interest" description="Disordered" evidence="13">
    <location>
        <begin position="450"/>
        <end position="471"/>
    </location>
</feature>
<keyword evidence="8 14" id="KW-1133">Transmembrane helix</keyword>
<dbReference type="InterPro" id="IPR027359">
    <property type="entry name" value="Volt_channel_dom_sf"/>
</dbReference>
<dbReference type="Pfam" id="PF00520">
    <property type="entry name" value="Ion_trans"/>
    <property type="match status" value="3"/>
</dbReference>
<evidence type="ECO:0000313" key="17">
    <source>
        <dbReference type="Proteomes" id="UP000435112"/>
    </source>
</evidence>
<dbReference type="EMBL" id="QXFU01002471">
    <property type="protein sequence ID" value="KAE8985312.1"/>
    <property type="molecule type" value="Genomic_DNA"/>
</dbReference>
<reference evidence="16 17" key="1">
    <citation type="submission" date="2018-09" db="EMBL/GenBank/DDBJ databases">
        <title>Genomic investigation of the strawberry pathogen Phytophthora fragariae indicates pathogenicity is determined by transcriptional variation in three key races.</title>
        <authorList>
            <person name="Adams T.M."/>
            <person name="Armitage A.D."/>
            <person name="Sobczyk M.K."/>
            <person name="Bates H.J."/>
            <person name="Dunwell J.M."/>
            <person name="Nellist C.F."/>
            <person name="Harrison R.J."/>
        </authorList>
    </citation>
    <scope>NUCLEOTIDE SEQUENCE [LARGE SCALE GENOMIC DNA]</scope>
    <source>
        <strain evidence="16 17">SCRP324</strain>
    </source>
</reference>
<keyword evidence="7" id="KW-0851">Voltage-gated channel</keyword>
<dbReference type="Gene3D" id="1.10.287.70">
    <property type="match status" value="2"/>
</dbReference>
<dbReference type="OrthoDB" id="78836at2759"/>
<proteinExistence type="predicted"/>
<protein>
    <recommendedName>
        <fullName evidence="15">Ion transport domain-containing protein</fullName>
    </recommendedName>
</protein>
<feature type="domain" description="Ion transport" evidence="15">
    <location>
        <begin position="611"/>
        <end position="701"/>
    </location>
</feature>
<evidence type="ECO:0000256" key="3">
    <source>
        <dbReference type="ARBA" id="ARBA00022568"/>
    </source>
</evidence>
<keyword evidence="11" id="KW-0325">Glycoprotein</keyword>
<keyword evidence="6" id="KW-0106">Calcium</keyword>
<feature type="transmembrane region" description="Helical" evidence="14">
    <location>
        <begin position="48"/>
        <end position="74"/>
    </location>
</feature>
<feature type="domain" description="Ion transport" evidence="15">
    <location>
        <begin position="197"/>
        <end position="451"/>
    </location>
</feature>
<evidence type="ECO:0000256" key="11">
    <source>
        <dbReference type="ARBA" id="ARBA00023180"/>
    </source>
</evidence>
<evidence type="ECO:0000256" key="13">
    <source>
        <dbReference type="SAM" id="MobiDB-lite"/>
    </source>
</evidence>
<dbReference type="Proteomes" id="UP000435112">
    <property type="component" value="Unassembled WGS sequence"/>
</dbReference>
<feature type="transmembrane region" description="Helical" evidence="14">
    <location>
        <begin position="124"/>
        <end position="150"/>
    </location>
</feature>
<evidence type="ECO:0000256" key="14">
    <source>
        <dbReference type="SAM" id="Phobius"/>
    </source>
</evidence>
<evidence type="ECO:0000256" key="1">
    <source>
        <dbReference type="ARBA" id="ARBA00004141"/>
    </source>
</evidence>
<dbReference type="InterPro" id="IPR005821">
    <property type="entry name" value="Ion_trans_dom"/>
</dbReference>
<keyword evidence="12" id="KW-0407">Ion channel</keyword>
<dbReference type="InterPro" id="IPR050599">
    <property type="entry name" value="VDCC_alpha-1_subunit"/>
</dbReference>
<feature type="compositionally biased region" description="Polar residues" evidence="13">
    <location>
        <begin position="515"/>
        <end position="527"/>
    </location>
</feature>
<dbReference type="PANTHER" id="PTHR45628:SF7">
    <property type="entry name" value="VOLTAGE-DEPENDENT CALCIUM CHANNEL TYPE A SUBUNIT ALPHA-1"/>
    <property type="match status" value="1"/>
</dbReference>
<organism evidence="16 17">
    <name type="scientific">Phytophthora rubi</name>
    <dbReference type="NCBI Taxonomy" id="129364"/>
    <lineage>
        <taxon>Eukaryota</taxon>
        <taxon>Sar</taxon>
        <taxon>Stramenopiles</taxon>
        <taxon>Oomycota</taxon>
        <taxon>Peronosporomycetes</taxon>
        <taxon>Peronosporales</taxon>
        <taxon>Peronosporaceae</taxon>
        <taxon>Phytophthora</taxon>
    </lineage>
</organism>
<feature type="transmembrane region" description="Helical" evidence="14">
    <location>
        <begin position="232"/>
        <end position="252"/>
    </location>
</feature>
<evidence type="ECO:0000256" key="10">
    <source>
        <dbReference type="ARBA" id="ARBA00023136"/>
    </source>
</evidence>
<feature type="compositionally biased region" description="Basic residues" evidence="13">
    <location>
        <begin position="462"/>
        <end position="471"/>
    </location>
</feature>
<dbReference type="AlphaFoldDB" id="A0A6A3IU94"/>
<dbReference type="GO" id="GO:0005891">
    <property type="term" value="C:voltage-gated calcium channel complex"/>
    <property type="evidence" value="ECO:0007669"/>
    <property type="project" value="TreeGrafter"/>
</dbReference>
<feature type="compositionally biased region" description="Basic and acidic residues" evidence="13">
    <location>
        <begin position="501"/>
        <end position="514"/>
    </location>
</feature>
<name>A0A6A3IU94_9STRA</name>
<dbReference type="SUPFAM" id="SSF81324">
    <property type="entry name" value="Voltage-gated potassium channels"/>
    <property type="match status" value="3"/>
</dbReference>
<evidence type="ECO:0000256" key="2">
    <source>
        <dbReference type="ARBA" id="ARBA00022448"/>
    </source>
</evidence>
<keyword evidence="2" id="KW-0813">Transport</keyword>
<evidence type="ECO:0000256" key="6">
    <source>
        <dbReference type="ARBA" id="ARBA00022837"/>
    </source>
</evidence>
<feature type="domain" description="Ion transport" evidence="15">
    <location>
        <begin position="13"/>
        <end position="154"/>
    </location>
</feature>
<keyword evidence="3" id="KW-0109">Calcium transport</keyword>
<feature type="transmembrane region" description="Helical" evidence="14">
    <location>
        <begin position="199"/>
        <end position="220"/>
    </location>
</feature>
<feature type="compositionally biased region" description="Polar residues" evidence="13">
    <location>
        <begin position="539"/>
        <end position="549"/>
    </location>
</feature>
<evidence type="ECO:0000256" key="5">
    <source>
        <dbReference type="ARBA" id="ARBA00022692"/>
    </source>
</evidence>
<keyword evidence="4" id="KW-0107">Calcium channel</keyword>
<dbReference type="PANTHER" id="PTHR45628">
    <property type="entry name" value="VOLTAGE-DEPENDENT CALCIUM CHANNEL TYPE A SUBUNIT ALPHA-1"/>
    <property type="match status" value="1"/>
</dbReference>
<evidence type="ECO:0000256" key="4">
    <source>
        <dbReference type="ARBA" id="ARBA00022673"/>
    </source>
</evidence>
<dbReference type="Gene3D" id="1.20.120.350">
    <property type="entry name" value="Voltage-gated potassium channels. Chain C"/>
    <property type="match status" value="2"/>
</dbReference>
<gene>
    <name evidence="16" type="ORF">PR002_g22679</name>
</gene>
<keyword evidence="10 14" id="KW-0472">Membrane</keyword>
<feature type="transmembrane region" description="Helical" evidence="14">
    <location>
        <begin position="334"/>
        <end position="357"/>
    </location>
</feature>
<dbReference type="GO" id="GO:0008331">
    <property type="term" value="F:high voltage-gated calcium channel activity"/>
    <property type="evidence" value="ECO:0007669"/>
    <property type="project" value="TreeGrafter"/>
</dbReference>
<evidence type="ECO:0000256" key="12">
    <source>
        <dbReference type="ARBA" id="ARBA00023303"/>
    </source>
</evidence>
<feature type="non-terminal residue" evidence="16">
    <location>
        <position position="712"/>
    </location>
</feature>
<evidence type="ECO:0000256" key="8">
    <source>
        <dbReference type="ARBA" id="ARBA00022989"/>
    </source>
</evidence>
<evidence type="ECO:0000259" key="15">
    <source>
        <dbReference type="Pfam" id="PF00520"/>
    </source>
</evidence>
<feature type="transmembrane region" description="Helical" evidence="14">
    <location>
        <begin position="422"/>
        <end position="444"/>
    </location>
</feature>
<keyword evidence="9" id="KW-0406">Ion transport</keyword>
<dbReference type="GO" id="GO:0098703">
    <property type="term" value="P:calcium ion import across plasma membrane"/>
    <property type="evidence" value="ECO:0007669"/>
    <property type="project" value="TreeGrafter"/>
</dbReference>
<evidence type="ECO:0000256" key="7">
    <source>
        <dbReference type="ARBA" id="ARBA00022882"/>
    </source>
</evidence>
<accession>A0A6A3IU94</accession>
<feature type="transmembrane region" description="Helical" evidence="14">
    <location>
        <begin position="612"/>
        <end position="631"/>
    </location>
</feature>
<evidence type="ECO:0000313" key="16">
    <source>
        <dbReference type="EMBL" id="KAE8985312.1"/>
    </source>
</evidence>